<dbReference type="AlphaFoldDB" id="A0A9D1T2F0"/>
<evidence type="ECO:0000256" key="1">
    <source>
        <dbReference type="ARBA" id="ARBA00006139"/>
    </source>
</evidence>
<dbReference type="EMBL" id="DVOR01000067">
    <property type="protein sequence ID" value="HIV08906.1"/>
    <property type="molecule type" value="Genomic_DNA"/>
</dbReference>
<comment type="pathway">
    <text evidence="9">Protein modification; lipoprotein biosynthesis (signal peptide cleavage).</text>
</comment>
<dbReference type="GO" id="GO:0004190">
    <property type="term" value="F:aspartic-type endopeptidase activity"/>
    <property type="evidence" value="ECO:0007669"/>
    <property type="project" value="UniProtKB-UniRule"/>
</dbReference>
<comment type="function">
    <text evidence="9">This protein specifically catalyzes the removal of signal peptides from prolipoproteins.</text>
</comment>
<comment type="caution">
    <text evidence="9">Lacks conserved residue(s) required for the propagation of feature annotation.</text>
</comment>
<evidence type="ECO:0000256" key="5">
    <source>
        <dbReference type="ARBA" id="ARBA00022750"/>
    </source>
</evidence>
<sequence>MTVRRFLVALAVALAVLALDQGTKLWVLGAFAHGESVEVLPVFALTYVRNHGAAWGMFQGAQLWLAAFGVLAVAACLVFWRKIFGEHPLSAPIAGLLLGGVVGNLIDRVRLGYVVDFLDFHWGASHFPCFNVADSAICVAVAALIVLQWVCGEENGKRRTENGGARQAGDGRG</sequence>
<dbReference type="EC" id="3.4.23.36" evidence="9"/>
<reference evidence="11" key="1">
    <citation type="submission" date="2020-10" db="EMBL/GenBank/DDBJ databases">
        <authorList>
            <person name="Gilroy R."/>
        </authorList>
    </citation>
    <scope>NUCLEOTIDE SEQUENCE</scope>
    <source>
        <strain evidence="11">35461</strain>
    </source>
</reference>
<feature type="active site" evidence="9">
    <location>
        <position position="134"/>
    </location>
</feature>
<dbReference type="GO" id="GO:0006508">
    <property type="term" value="P:proteolysis"/>
    <property type="evidence" value="ECO:0007669"/>
    <property type="project" value="UniProtKB-KW"/>
</dbReference>
<keyword evidence="5 9" id="KW-0064">Aspartyl protease</keyword>
<comment type="similarity">
    <text evidence="1 9 10">Belongs to the peptidase A8 family.</text>
</comment>
<comment type="catalytic activity">
    <reaction evidence="9">
        <text>Release of signal peptides from bacterial membrane prolipoproteins. Hydrolyzes -Xaa-Yaa-Zaa-|-(S,diacylglyceryl)Cys-, in which Xaa is hydrophobic (preferably Leu), and Yaa (Ala or Ser) and Zaa (Gly or Ala) have small, neutral side chains.</text>
        <dbReference type="EC" id="3.4.23.36"/>
    </reaction>
</comment>
<dbReference type="Proteomes" id="UP000886845">
    <property type="component" value="Unassembled WGS sequence"/>
</dbReference>
<dbReference type="GO" id="GO:0005886">
    <property type="term" value="C:plasma membrane"/>
    <property type="evidence" value="ECO:0007669"/>
    <property type="project" value="UniProtKB-SubCell"/>
</dbReference>
<feature type="active site" evidence="9">
    <location>
        <position position="116"/>
    </location>
</feature>
<feature type="transmembrane region" description="Helical" evidence="9">
    <location>
        <begin position="132"/>
        <end position="151"/>
    </location>
</feature>
<keyword evidence="2 9" id="KW-1003">Cell membrane</keyword>
<gene>
    <name evidence="9 11" type="primary">lspA</name>
    <name evidence="11" type="ORF">IAC79_02165</name>
</gene>
<dbReference type="PANTHER" id="PTHR33695">
    <property type="entry name" value="LIPOPROTEIN SIGNAL PEPTIDASE"/>
    <property type="match status" value="1"/>
</dbReference>
<keyword evidence="3 9" id="KW-0645">Protease</keyword>
<comment type="subcellular location">
    <subcellularLocation>
        <location evidence="9">Cell membrane</location>
        <topology evidence="9">Multi-pass membrane protein</topology>
    </subcellularLocation>
</comment>
<evidence type="ECO:0000256" key="3">
    <source>
        <dbReference type="ARBA" id="ARBA00022670"/>
    </source>
</evidence>
<dbReference type="PRINTS" id="PR00781">
    <property type="entry name" value="LIPOSIGPTASE"/>
</dbReference>
<reference evidence="11" key="2">
    <citation type="journal article" date="2021" name="PeerJ">
        <title>Extensive microbial diversity within the chicken gut microbiome revealed by metagenomics and culture.</title>
        <authorList>
            <person name="Gilroy R."/>
            <person name="Ravi A."/>
            <person name="Getino M."/>
            <person name="Pursley I."/>
            <person name="Horton D.L."/>
            <person name="Alikhan N.F."/>
            <person name="Baker D."/>
            <person name="Gharbi K."/>
            <person name="Hall N."/>
            <person name="Watson M."/>
            <person name="Adriaenssens E.M."/>
            <person name="Foster-Nyarko E."/>
            <person name="Jarju S."/>
            <person name="Secka A."/>
            <person name="Antonio M."/>
            <person name="Oren A."/>
            <person name="Chaudhuri R.R."/>
            <person name="La Ragione R."/>
            <person name="Hildebrand F."/>
            <person name="Pallen M.J."/>
        </authorList>
    </citation>
    <scope>NUCLEOTIDE SEQUENCE</scope>
    <source>
        <strain evidence="11">35461</strain>
    </source>
</reference>
<name>A0A9D1T2F0_9BACT</name>
<keyword evidence="7 9" id="KW-1133">Transmembrane helix</keyword>
<evidence type="ECO:0000256" key="9">
    <source>
        <dbReference type="HAMAP-Rule" id="MF_00161"/>
    </source>
</evidence>
<evidence type="ECO:0000256" key="4">
    <source>
        <dbReference type="ARBA" id="ARBA00022692"/>
    </source>
</evidence>
<organism evidence="11 12">
    <name type="scientific">Candidatus Spyradenecus faecavium</name>
    <dbReference type="NCBI Taxonomy" id="2840947"/>
    <lineage>
        <taxon>Bacteria</taxon>
        <taxon>Pseudomonadati</taxon>
        <taxon>Lentisphaerota</taxon>
        <taxon>Lentisphaeria</taxon>
        <taxon>Lentisphaerales</taxon>
        <taxon>Lentisphaeraceae</taxon>
        <taxon>Lentisphaeraceae incertae sedis</taxon>
        <taxon>Candidatus Spyradenecus</taxon>
    </lineage>
</organism>
<keyword evidence="6 9" id="KW-0378">Hydrolase</keyword>
<dbReference type="Pfam" id="PF01252">
    <property type="entry name" value="Peptidase_A8"/>
    <property type="match status" value="1"/>
</dbReference>
<dbReference type="HAMAP" id="MF_00161">
    <property type="entry name" value="LspA"/>
    <property type="match status" value="1"/>
</dbReference>
<keyword evidence="8 9" id="KW-0472">Membrane</keyword>
<feature type="transmembrane region" description="Helical" evidence="9">
    <location>
        <begin position="89"/>
        <end position="106"/>
    </location>
</feature>
<evidence type="ECO:0000256" key="7">
    <source>
        <dbReference type="ARBA" id="ARBA00022989"/>
    </source>
</evidence>
<comment type="caution">
    <text evidence="11">The sequence shown here is derived from an EMBL/GenBank/DDBJ whole genome shotgun (WGS) entry which is preliminary data.</text>
</comment>
<proteinExistence type="inferred from homology"/>
<protein>
    <recommendedName>
        <fullName evidence="9">Lipoprotein signal peptidase</fullName>
        <ecNumber evidence="9">3.4.23.36</ecNumber>
    </recommendedName>
    <alternativeName>
        <fullName evidence="9">Prolipoprotein signal peptidase</fullName>
    </alternativeName>
    <alternativeName>
        <fullName evidence="9">Signal peptidase II</fullName>
        <shortName evidence="9">SPase II</shortName>
    </alternativeName>
</protein>
<evidence type="ECO:0000313" key="11">
    <source>
        <dbReference type="EMBL" id="HIV08906.1"/>
    </source>
</evidence>
<evidence type="ECO:0000256" key="10">
    <source>
        <dbReference type="RuleBase" id="RU004181"/>
    </source>
</evidence>
<evidence type="ECO:0000256" key="8">
    <source>
        <dbReference type="ARBA" id="ARBA00023136"/>
    </source>
</evidence>
<feature type="transmembrane region" description="Helical" evidence="9">
    <location>
        <begin position="61"/>
        <end position="80"/>
    </location>
</feature>
<keyword evidence="4 9" id="KW-0812">Transmembrane</keyword>
<dbReference type="InterPro" id="IPR001872">
    <property type="entry name" value="Peptidase_A8"/>
</dbReference>
<evidence type="ECO:0000256" key="6">
    <source>
        <dbReference type="ARBA" id="ARBA00022801"/>
    </source>
</evidence>
<evidence type="ECO:0000256" key="2">
    <source>
        <dbReference type="ARBA" id="ARBA00022475"/>
    </source>
</evidence>
<dbReference type="PANTHER" id="PTHR33695:SF1">
    <property type="entry name" value="LIPOPROTEIN SIGNAL PEPTIDASE"/>
    <property type="match status" value="1"/>
</dbReference>
<accession>A0A9D1T2F0</accession>
<dbReference type="NCBIfam" id="TIGR00077">
    <property type="entry name" value="lspA"/>
    <property type="match status" value="1"/>
</dbReference>
<evidence type="ECO:0000313" key="12">
    <source>
        <dbReference type="Proteomes" id="UP000886845"/>
    </source>
</evidence>